<dbReference type="Gene3D" id="3.30.70.270">
    <property type="match status" value="1"/>
</dbReference>
<evidence type="ECO:0000259" key="1">
    <source>
        <dbReference type="PROSITE" id="PS50878"/>
    </source>
</evidence>
<dbReference type="Gene3D" id="3.10.10.10">
    <property type="entry name" value="HIV Type 1 Reverse Transcriptase, subunit A, domain 1"/>
    <property type="match status" value="1"/>
</dbReference>
<dbReference type="Proteomes" id="UP000054107">
    <property type="component" value="Unassembled WGS sequence"/>
</dbReference>
<dbReference type="InterPro" id="IPR043502">
    <property type="entry name" value="DNA/RNA_pol_sf"/>
</dbReference>
<evidence type="ECO:0000313" key="3">
    <source>
        <dbReference type="Proteomes" id="UP000054107"/>
    </source>
</evidence>
<dbReference type="Pfam" id="PF00078">
    <property type="entry name" value="RVT_1"/>
    <property type="match status" value="1"/>
</dbReference>
<dbReference type="STRING" id="35722.A0A0B7N194"/>
<dbReference type="OrthoDB" id="2286148at2759"/>
<dbReference type="PANTHER" id="PTHR33050">
    <property type="entry name" value="REVERSE TRANSCRIPTASE DOMAIN-CONTAINING PROTEIN"/>
    <property type="match status" value="1"/>
</dbReference>
<dbReference type="PANTHER" id="PTHR33050:SF7">
    <property type="entry name" value="RIBONUCLEASE H"/>
    <property type="match status" value="1"/>
</dbReference>
<dbReference type="SUPFAM" id="SSF56672">
    <property type="entry name" value="DNA/RNA polymerases"/>
    <property type="match status" value="1"/>
</dbReference>
<proteinExistence type="predicted"/>
<dbReference type="InterPro" id="IPR043128">
    <property type="entry name" value="Rev_trsase/Diguanyl_cyclase"/>
</dbReference>
<dbReference type="InterPro" id="IPR000477">
    <property type="entry name" value="RT_dom"/>
</dbReference>
<keyword evidence="3" id="KW-1185">Reference proteome</keyword>
<dbReference type="EMBL" id="LN720488">
    <property type="protein sequence ID" value="CEP08889.1"/>
    <property type="molecule type" value="Genomic_DNA"/>
</dbReference>
<organism evidence="2 3">
    <name type="scientific">Parasitella parasitica</name>
    <dbReference type="NCBI Taxonomy" id="35722"/>
    <lineage>
        <taxon>Eukaryota</taxon>
        <taxon>Fungi</taxon>
        <taxon>Fungi incertae sedis</taxon>
        <taxon>Mucoromycota</taxon>
        <taxon>Mucoromycotina</taxon>
        <taxon>Mucoromycetes</taxon>
        <taxon>Mucorales</taxon>
        <taxon>Mucorineae</taxon>
        <taxon>Mucoraceae</taxon>
        <taxon>Parasitella</taxon>
    </lineage>
</organism>
<name>A0A0B7N194_9FUNG</name>
<dbReference type="PROSITE" id="PS50878">
    <property type="entry name" value="RT_POL"/>
    <property type="match status" value="1"/>
</dbReference>
<dbReference type="InterPro" id="IPR052055">
    <property type="entry name" value="Hepadnavirus_pol/RT"/>
</dbReference>
<dbReference type="AlphaFoldDB" id="A0A0B7N194"/>
<sequence length="742" mass="85043">MRLSHRNQLLLHVGSSMTHIRNKIALRAVNPSFSLKSDNEVNYTTLPLDEFQNTLIQQTAARKATREATINKRQHRRFQNGNPNVFNSFSNGLVTIPALSTTTTDPVGGRLSKYYSNWTKISINSFVDTIIQYGYKIQFHTTPPTTTTPTSIHPLSQDQVPLINQTIQDLLDKQAIELVSQEEVQQTPGFYSSMFFIPKKDGGIRPVFNLKRLNQYLHHAPHFKMETLREVSLMIHRNDYLVSIDLSDAFLHIGPHPESRRFLRLKWNGQIYQYRTIAFGLASSPYIFTKVYRPILEHLRSQGIRISAYLDDWLLVADNKELALQQSQMVVSLLRQLGWLVNRKKSVLTPTQQLEHLGFVLHTRKMTAALPLKKLRDIRRPTKQVLDKPDRQRHRVIHSLTMRIQAATFAVFPARLYTRHLLYYKNQTVKTDTDWDTPRTLDPASLQELSWWYDNLKKWNGRSILPTTPTQTIFVGASNTGRGCSWNQHRAHDYWNPFEAEQSINWRELKAAFLALQTFRLPEHSTVLIQTDDTTSLSYMNKQGGNRSLALLDLATDVWNWCLQRKIVIQAQHIGGVNNRIADMESRRTFFKNQWSINPSVFQHITYLWGPFSVDLFAGRTTKLLPKYESWLPDPGAIHTNAFTIPWTMFHHPFLNPPWTPSGDLGGPVLAQCNVVPSPPTSSFDRSLAVASAVSTNNIATNSPCITSPKLDDALRMDIIRAKLERQNLNAQAIEDLLAVNV</sequence>
<feature type="domain" description="Reverse transcriptase" evidence="1">
    <location>
        <begin position="178"/>
        <end position="361"/>
    </location>
</feature>
<reference evidence="2 3" key="1">
    <citation type="submission" date="2014-09" db="EMBL/GenBank/DDBJ databases">
        <authorList>
            <person name="Ellenberger Sabrina"/>
        </authorList>
    </citation>
    <scope>NUCLEOTIDE SEQUENCE [LARGE SCALE GENOMIC DNA]</scope>
    <source>
        <strain evidence="2 3">CBS 412.66</strain>
    </source>
</reference>
<dbReference type="CDD" id="cd03714">
    <property type="entry name" value="RT_DIRS1"/>
    <property type="match status" value="1"/>
</dbReference>
<gene>
    <name evidence="2" type="primary">PARPA_02288.1 scaffold 3690</name>
</gene>
<evidence type="ECO:0000313" key="2">
    <source>
        <dbReference type="EMBL" id="CEP08889.1"/>
    </source>
</evidence>
<accession>A0A0B7N194</accession>
<dbReference type="CDD" id="cd09275">
    <property type="entry name" value="RNase_HI_RT_DIRS1"/>
    <property type="match status" value="1"/>
</dbReference>
<protein>
    <recommendedName>
        <fullName evidence="1">Reverse transcriptase domain-containing protein</fullName>
    </recommendedName>
</protein>